<dbReference type="GeneID" id="110796351"/>
<reference evidence="4" key="1">
    <citation type="journal article" date="2021" name="Nat. Commun.">
        <title>Genomic analyses provide insights into spinach domestication and the genetic basis of agronomic traits.</title>
        <authorList>
            <person name="Cai X."/>
            <person name="Sun X."/>
            <person name="Xu C."/>
            <person name="Sun H."/>
            <person name="Wang X."/>
            <person name="Ge C."/>
            <person name="Zhang Z."/>
            <person name="Wang Q."/>
            <person name="Fei Z."/>
            <person name="Jiao C."/>
            <person name="Wang Q."/>
        </authorList>
    </citation>
    <scope>NUCLEOTIDE SEQUENCE [LARGE SCALE GENOMIC DNA]</scope>
    <source>
        <strain evidence="4">cv. Varoflay</strain>
    </source>
</reference>
<evidence type="ECO:0000313" key="4">
    <source>
        <dbReference type="Proteomes" id="UP000813463"/>
    </source>
</evidence>
<dbReference type="PANTHER" id="PTHR21450">
    <property type="entry name" value="PROTEIN ALTERED PHOSPHATE STARVATION RESPONSE 1"/>
    <property type="match status" value="1"/>
</dbReference>
<dbReference type="AlphaFoldDB" id="A0A9R0K470"/>
<evidence type="ECO:0000259" key="2">
    <source>
        <dbReference type="Pfam" id="PF04782"/>
    </source>
</evidence>
<protein>
    <submittedName>
        <fullName evidence="6">Protein ALTERED PHOSPHATE STARVATION RESPONSE 1</fullName>
    </submittedName>
    <submittedName>
        <fullName evidence="5">Uncharacterized protein LOC110796351</fullName>
    </submittedName>
</protein>
<feature type="compositionally biased region" description="Basic and acidic residues" evidence="1">
    <location>
        <begin position="96"/>
        <end position="111"/>
    </location>
</feature>
<dbReference type="InterPro" id="IPR006867">
    <property type="entry name" value="DUF632"/>
</dbReference>
<dbReference type="Pfam" id="PF04783">
    <property type="entry name" value="DUF630"/>
    <property type="match status" value="1"/>
</dbReference>
<proteinExistence type="predicted"/>
<dbReference type="KEGG" id="soe:110796351"/>
<dbReference type="RefSeq" id="XP_021857108.1">
    <property type="nucleotide sequence ID" value="XM_022001416.1"/>
</dbReference>
<dbReference type="Pfam" id="PF04782">
    <property type="entry name" value="DUF632"/>
    <property type="match status" value="1"/>
</dbReference>
<evidence type="ECO:0000259" key="3">
    <source>
        <dbReference type="Pfam" id="PF04783"/>
    </source>
</evidence>
<reference evidence="5" key="2">
    <citation type="submission" date="2025-04" db="UniProtKB">
        <authorList>
            <consortium name="RefSeq"/>
        </authorList>
    </citation>
    <scope>IDENTIFICATION</scope>
    <source>
        <tissue evidence="6">Leaf</tissue>
    </source>
</reference>
<evidence type="ECO:0000313" key="6">
    <source>
        <dbReference type="RefSeq" id="XP_056684154.1"/>
    </source>
</evidence>
<gene>
    <name evidence="5 6" type="primary">LOC110796351</name>
</gene>
<dbReference type="PANTHER" id="PTHR21450:SF21">
    <property type="entry name" value="REDUCTASE SUBUNIT C, PUTATIVE (DUF630 AND DUF632)-RELATED"/>
    <property type="match status" value="1"/>
</dbReference>
<accession>A0A9R0K470</accession>
<dbReference type="RefSeq" id="XP_056684154.1">
    <property type="nucleotide sequence ID" value="XM_056828176.1"/>
</dbReference>
<evidence type="ECO:0000256" key="1">
    <source>
        <dbReference type="SAM" id="MobiDB-lite"/>
    </source>
</evidence>
<name>A0A9R0K470_SPIOL</name>
<sequence length="654" mass="74470">MGCASSRIDNEERVQICKERRRTMKQLLGLRKEFASAILAYLKALKDTGITLRQYTELEFQELESVLPSSPPLPLPPSPPLPLPPSPPLPPPIDSPDSRKLEDNQNSKEAQEEIIQVGEESNFPPPPLPRPWDLRDLLESSLGQHKVESVVVEDVDEENWAETRSQFDEEDQVYGTPAKASDALRINFSNVDVNSSMVTGQRKHMVDRAMVVWRRRKTLSGIVKELDDYFLKASAGGKEIAVLVDMGTWTSSLHNDFKERKEKGNNSARLSSLSWNWSSRSLLVAKDALEVAAPTEPCKPGAHCITLEKIYAEEQTLYTAVREEELVKLEHERKSLSLQKQEDDNGDLEKIEKTRSAVENLQSDIVRLQELVKRTSACILTTIDEELHPQLIALITGLVHMWKTMNDCHQVQSHISQQVLLLTSHNAEPTTENHREAAIQLEGGISFWYNSFCRLTKSQRAYLEALCRWIQLTDFPVDGENQNCCPSLVRNLCQKWLLALDRLPEQVVSEAIKSFLKVIRSIRSQQQEECNQKKKIDKLERRWQKELRSLSEIEKKLEANNRLGDMESGLSPKHPLSVKRARTDTLQKMHENEKAKYLTCIQVSRAMTLSNLQKCLPRVFEALMEFSSACTQAFEIALNHADQVDNDQVSHAQI</sequence>
<feature type="region of interest" description="Disordered" evidence="1">
    <location>
        <begin position="67"/>
        <end position="111"/>
    </location>
</feature>
<keyword evidence="4" id="KW-1185">Reference proteome</keyword>
<evidence type="ECO:0000313" key="5">
    <source>
        <dbReference type="RefSeq" id="XP_021857108.1"/>
    </source>
</evidence>
<feature type="domain" description="DUF632" evidence="2">
    <location>
        <begin position="219"/>
        <end position="520"/>
    </location>
</feature>
<dbReference type="InterPro" id="IPR006868">
    <property type="entry name" value="DUF630"/>
</dbReference>
<feature type="compositionally biased region" description="Pro residues" evidence="1">
    <location>
        <begin position="69"/>
        <end position="94"/>
    </location>
</feature>
<dbReference type="Proteomes" id="UP000813463">
    <property type="component" value="Chromosome 5"/>
</dbReference>
<feature type="domain" description="DUF630" evidence="3">
    <location>
        <begin position="1"/>
        <end position="58"/>
    </location>
</feature>
<organism evidence="4 5">
    <name type="scientific">Spinacia oleracea</name>
    <name type="common">Spinach</name>
    <dbReference type="NCBI Taxonomy" id="3562"/>
    <lineage>
        <taxon>Eukaryota</taxon>
        <taxon>Viridiplantae</taxon>
        <taxon>Streptophyta</taxon>
        <taxon>Embryophyta</taxon>
        <taxon>Tracheophyta</taxon>
        <taxon>Spermatophyta</taxon>
        <taxon>Magnoliopsida</taxon>
        <taxon>eudicotyledons</taxon>
        <taxon>Gunneridae</taxon>
        <taxon>Pentapetalae</taxon>
        <taxon>Caryophyllales</taxon>
        <taxon>Chenopodiaceae</taxon>
        <taxon>Chenopodioideae</taxon>
        <taxon>Anserineae</taxon>
        <taxon>Spinacia</taxon>
    </lineage>
</organism>
<dbReference type="OrthoDB" id="1919226at2759"/>